<gene>
    <name evidence="1" type="ORF">QJS10_CPB14g00945</name>
</gene>
<reference evidence="1" key="2">
    <citation type="submission" date="2023-06" db="EMBL/GenBank/DDBJ databases">
        <authorList>
            <person name="Ma L."/>
            <person name="Liu K.-W."/>
            <person name="Li Z."/>
            <person name="Hsiao Y.-Y."/>
            <person name="Qi Y."/>
            <person name="Fu T."/>
            <person name="Tang G."/>
            <person name="Zhang D."/>
            <person name="Sun W.-H."/>
            <person name="Liu D.-K."/>
            <person name="Li Y."/>
            <person name="Chen G.-Z."/>
            <person name="Liu X.-D."/>
            <person name="Liao X.-Y."/>
            <person name="Jiang Y.-T."/>
            <person name="Yu X."/>
            <person name="Hao Y."/>
            <person name="Huang J."/>
            <person name="Zhao X.-W."/>
            <person name="Ke S."/>
            <person name="Chen Y.-Y."/>
            <person name="Wu W.-L."/>
            <person name="Hsu J.-L."/>
            <person name="Lin Y.-F."/>
            <person name="Huang M.-D."/>
            <person name="Li C.-Y."/>
            <person name="Huang L."/>
            <person name="Wang Z.-W."/>
            <person name="Zhao X."/>
            <person name="Zhong W.-Y."/>
            <person name="Peng D.-H."/>
            <person name="Ahmad S."/>
            <person name="Lan S."/>
            <person name="Zhang J.-S."/>
            <person name="Tsai W.-C."/>
            <person name="Van De Peer Y."/>
            <person name="Liu Z.-J."/>
        </authorList>
    </citation>
    <scope>NUCLEOTIDE SEQUENCE</scope>
    <source>
        <strain evidence="1">CP</strain>
        <tissue evidence="1">Leaves</tissue>
    </source>
</reference>
<keyword evidence="2" id="KW-1185">Reference proteome</keyword>
<sequence length="203" mass="22863">MANQGLTALLVTPLSSDESLPKLDPSSKELGHPPRMARLKNLKNLSKPLATRCNSTRLVELMTEMKLKEKPKHLEMIRLSVSSESPNVEKCLLETILSYWVPGREVFQIRGKTIRFTPKDVAVILGLSTRGQELVEGGQTPSSMFFKEHFTSLNVRSNSTCPMEVDVVADIDNLHRYAWAKAVHSDIMKSVRRSHKNLVRVVE</sequence>
<reference evidence="1" key="1">
    <citation type="journal article" date="2023" name="Nat. Commun.">
        <title>Diploid and tetraploid genomes of Acorus and the evolution of monocots.</title>
        <authorList>
            <person name="Ma L."/>
            <person name="Liu K.W."/>
            <person name="Li Z."/>
            <person name="Hsiao Y.Y."/>
            <person name="Qi Y."/>
            <person name="Fu T."/>
            <person name="Tang G.D."/>
            <person name="Zhang D."/>
            <person name="Sun W.H."/>
            <person name="Liu D.K."/>
            <person name="Li Y."/>
            <person name="Chen G.Z."/>
            <person name="Liu X.D."/>
            <person name="Liao X.Y."/>
            <person name="Jiang Y.T."/>
            <person name="Yu X."/>
            <person name="Hao Y."/>
            <person name="Huang J."/>
            <person name="Zhao X.W."/>
            <person name="Ke S."/>
            <person name="Chen Y.Y."/>
            <person name="Wu W.L."/>
            <person name="Hsu J.L."/>
            <person name="Lin Y.F."/>
            <person name="Huang M.D."/>
            <person name="Li C.Y."/>
            <person name="Huang L."/>
            <person name="Wang Z.W."/>
            <person name="Zhao X."/>
            <person name="Zhong W.Y."/>
            <person name="Peng D.H."/>
            <person name="Ahmad S."/>
            <person name="Lan S."/>
            <person name="Zhang J.S."/>
            <person name="Tsai W.C."/>
            <person name="Van de Peer Y."/>
            <person name="Liu Z.J."/>
        </authorList>
    </citation>
    <scope>NUCLEOTIDE SEQUENCE</scope>
    <source>
        <strain evidence="1">CP</strain>
    </source>
</reference>
<dbReference type="Proteomes" id="UP001180020">
    <property type="component" value="Unassembled WGS sequence"/>
</dbReference>
<protein>
    <submittedName>
        <fullName evidence="1">Uncharacterized protein</fullName>
    </submittedName>
</protein>
<evidence type="ECO:0000313" key="1">
    <source>
        <dbReference type="EMBL" id="KAK1298508.1"/>
    </source>
</evidence>
<proteinExistence type="predicted"/>
<evidence type="ECO:0000313" key="2">
    <source>
        <dbReference type="Proteomes" id="UP001180020"/>
    </source>
</evidence>
<name>A0AAV9DEJ8_ACOCL</name>
<dbReference type="EMBL" id="JAUJYO010000014">
    <property type="protein sequence ID" value="KAK1298508.1"/>
    <property type="molecule type" value="Genomic_DNA"/>
</dbReference>
<organism evidence="1 2">
    <name type="scientific">Acorus calamus</name>
    <name type="common">Sweet flag</name>
    <dbReference type="NCBI Taxonomy" id="4465"/>
    <lineage>
        <taxon>Eukaryota</taxon>
        <taxon>Viridiplantae</taxon>
        <taxon>Streptophyta</taxon>
        <taxon>Embryophyta</taxon>
        <taxon>Tracheophyta</taxon>
        <taxon>Spermatophyta</taxon>
        <taxon>Magnoliopsida</taxon>
        <taxon>Liliopsida</taxon>
        <taxon>Acoraceae</taxon>
        <taxon>Acorus</taxon>
    </lineage>
</organism>
<dbReference type="AlphaFoldDB" id="A0AAV9DEJ8"/>
<comment type="caution">
    <text evidence="1">The sequence shown here is derived from an EMBL/GenBank/DDBJ whole genome shotgun (WGS) entry which is preliminary data.</text>
</comment>
<accession>A0AAV9DEJ8</accession>